<sequence>MRLVTLPLLGPLLAATVMTAGDVDGARRTWRVLGHPEETTATLPDAFAEAWVRMDDLPHTTRSWVGLLRRAIRLRGARPEAAFRADDLRRVQSPVLLVWGRADPFGTVEQGRRGASFFPDATFHEVGVGHLPWLDDPETCGELVTGFLDRHG</sequence>
<feature type="domain" description="AB hydrolase-1" evidence="1">
    <location>
        <begin position="13"/>
        <end position="139"/>
    </location>
</feature>
<name>A0A2I8VNE1_9EURY</name>
<accession>A0A2I8VNE1</accession>
<gene>
    <name evidence="2" type="ORF">C2R22_18795</name>
</gene>
<dbReference type="Pfam" id="PF12697">
    <property type="entry name" value="Abhydrolase_6"/>
    <property type="match status" value="1"/>
</dbReference>
<dbReference type="InterPro" id="IPR000073">
    <property type="entry name" value="AB_hydrolase_1"/>
</dbReference>
<dbReference type="AlphaFoldDB" id="A0A2I8VNE1"/>
<dbReference type="Gene3D" id="3.40.50.1820">
    <property type="entry name" value="alpha/beta hydrolase"/>
    <property type="match status" value="1"/>
</dbReference>
<organism evidence="2 3">
    <name type="scientific">Salinigranum rubrum</name>
    <dbReference type="NCBI Taxonomy" id="755307"/>
    <lineage>
        <taxon>Archaea</taxon>
        <taxon>Methanobacteriati</taxon>
        <taxon>Methanobacteriota</taxon>
        <taxon>Stenosarchaea group</taxon>
        <taxon>Halobacteria</taxon>
        <taxon>Halobacteriales</taxon>
        <taxon>Haloferacaceae</taxon>
        <taxon>Salinigranum</taxon>
    </lineage>
</organism>
<dbReference type="SUPFAM" id="SSF53474">
    <property type="entry name" value="alpha/beta-Hydrolases"/>
    <property type="match status" value="1"/>
</dbReference>
<evidence type="ECO:0000259" key="1">
    <source>
        <dbReference type="Pfam" id="PF12697"/>
    </source>
</evidence>
<dbReference type="InterPro" id="IPR029058">
    <property type="entry name" value="AB_hydrolase_fold"/>
</dbReference>
<protein>
    <recommendedName>
        <fullName evidence="1">AB hydrolase-1 domain-containing protein</fullName>
    </recommendedName>
</protein>
<evidence type="ECO:0000313" key="3">
    <source>
        <dbReference type="Proteomes" id="UP000236584"/>
    </source>
</evidence>
<keyword evidence="3" id="KW-1185">Reference proteome</keyword>
<reference evidence="2 3" key="1">
    <citation type="submission" date="2018-01" db="EMBL/GenBank/DDBJ databases">
        <title>Complete genome sequence of Salinigranum rubrum GX10T, an extremely halophilic archaeon isolated from a marine solar saltern.</title>
        <authorList>
            <person name="Han S."/>
        </authorList>
    </citation>
    <scope>NUCLEOTIDE SEQUENCE [LARGE SCALE GENOMIC DNA]</scope>
    <source>
        <strain evidence="2 3">GX10</strain>
    </source>
</reference>
<dbReference type="Proteomes" id="UP000236584">
    <property type="component" value="Chromosome"/>
</dbReference>
<dbReference type="EMBL" id="CP026309">
    <property type="protein sequence ID" value="AUV83438.1"/>
    <property type="molecule type" value="Genomic_DNA"/>
</dbReference>
<evidence type="ECO:0000313" key="2">
    <source>
        <dbReference type="EMBL" id="AUV83438.1"/>
    </source>
</evidence>
<dbReference type="KEGG" id="srub:C2R22_18795"/>
<proteinExistence type="predicted"/>